<evidence type="ECO:0000313" key="2">
    <source>
        <dbReference type="Proteomes" id="UP001274830"/>
    </source>
</evidence>
<name>A0AAE0TNI4_9PEZI</name>
<evidence type="ECO:0008006" key="3">
    <source>
        <dbReference type="Google" id="ProtNLM"/>
    </source>
</evidence>
<protein>
    <recommendedName>
        <fullName evidence="3">DUF1330 domain-containing protein</fullName>
    </recommendedName>
</protein>
<dbReference type="Gene3D" id="3.30.70.100">
    <property type="match status" value="1"/>
</dbReference>
<dbReference type="PANTHER" id="PTHR40257">
    <property type="match status" value="1"/>
</dbReference>
<dbReference type="EMBL" id="JAUTXT010000053">
    <property type="protein sequence ID" value="KAK3670663.1"/>
    <property type="molecule type" value="Genomic_DNA"/>
</dbReference>
<proteinExistence type="predicted"/>
<sequence length="284" mass="30999">MWMPSSLPDWLRALTEAIGRKDVTHLIALSSNSNVNGFLRALSSRSVKPLVASKAVRWIIKPEKLSTSKLLNTEWDLLIILPASTPLPEIYLGADWVKAHWSITAGAPSSLVNGFGGKNDRLLHPQNGDVPALTGSLDKPRKASSAQGLELNDELLEWSKGFKLGQDGAVSMLNLLAFNPGKEMHESYLQYGKAFGESIGSRRGGKAKIVGKVVANQGTSGEDTAGWDEIALAHYPSINHFIDMLASEDYQEVNHKDRLPALRDTCILCTTELDSELTSEKPKL</sequence>
<dbReference type="AlphaFoldDB" id="A0AAE0TNI4"/>
<dbReference type="PANTHER" id="PTHR40257:SF1">
    <property type="entry name" value="DUF1330 DOMAIN-CONTAINING PROTEIN"/>
    <property type="match status" value="1"/>
</dbReference>
<gene>
    <name evidence="1" type="ORF">LTR78_009498</name>
</gene>
<dbReference type="Proteomes" id="UP001274830">
    <property type="component" value="Unassembled WGS sequence"/>
</dbReference>
<keyword evidence="2" id="KW-1185">Reference proteome</keyword>
<accession>A0AAE0TNI4</accession>
<reference evidence="1" key="1">
    <citation type="submission" date="2023-07" db="EMBL/GenBank/DDBJ databases">
        <title>Black Yeasts Isolated from many extreme environments.</title>
        <authorList>
            <person name="Coleine C."/>
            <person name="Stajich J.E."/>
            <person name="Selbmann L."/>
        </authorList>
    </citation>
    <scope>NUCLEOTIDE SEQUENCE</scope>
    <source>
        <strain evidence="1">CCFEE 5485</strain>
    </source>
</reference>
<comment type="caution">
    <text evidence="1">The sequence shown here is derived from an EMBL/GenBank/DDBJ whole genome shotgun (WGS) entry which is preliminary data.</text>
</comment>
<organism evidence="1 2">
    <name type="scientific">Recurvomyces mirabilis</name>
    <dbReference type="NCBI Taxonomy" id="574656"/>
    <lineage>
        <taxon>Eukaryota</taxon>
        <taxon>Fungi</taxon>
        <taxon>Dikarya</taxon>
        <taxon>Ascomycota</taxon>
        <taxon>Pezizomycotina</taxon>
        <taxon>Dothideomycetes</taxon>
        <taxon>Dothideomycetidae</taxon>
        <taxon>Mycosphaerellales</taxon>
        <taxon>Teratosphaeriaceae</taxon>
        <taxon>Recurvomyces</taxon>
    </lineage>
</organism>
<evidence type="ECO:0000313" key="1">
    <source>
        <dbReference type="EMBL" id="KAK3670663.1"/>
    </source>
</evidence>